<keyword evidence="2" id="KW-1185">Reference proteome</keyword>
<evidence type="ECO:0000313" key="2">
    <source>
        <dbReference type="Proteomes" id="UP000019141"/>
    </source>
</evidence>
<comment type="caution">
    <text evidence="1">The sequence shown here is derived from an EMBL/GenBank/DDBJ whole genome shotgun (WGS) entry which is preliminary data.</text>
</comment>
<protein>
    <submittedName>
        <fullName evidence="1">Uncharacterized protein</fullName>
    </submittedName>
</protein>
<dbReference type="HOGENOM" id="CLU_2300654_0_0_7"/>
<reference evidence="1 2" key="1">
    <citation type="journal article" date="2014" name="Nature">
        <title>An environmental bacterial taxon with a large and distinct metabolic repertoire.</title>
        <authorList>
            <person name="Wilson M.C."/>
            <person name="Mori T."/>
            <person name="Ruckert C."/>
            <person name="Uria A.R."/>
            <person name="Helf M.J."/>
            <person name="Takada K."/>
            <person name="Gernert C."/>
            <person name="Steffens U.A."/>
            <person name="Heycke N."/>
            <person name="Schmitt S."/>
            <person name="Rinke C."/>
            <person name="Helfrich E.J."/>
            <person name="Brachmann A.O."/>
            <person name="Gurgui C."/>
            <person name="Wakimoto T."/>
            <person name="Kracht M."/>
            <person name="Crusemann M."/>
            <person name="Hentschel U."/>
            <person name="Abe I."/>
            <person name="Matsunaga S."/>
            <person name="Kalinowski J."/>
            <person name="Takeyama H."/>
            <person name="Piel J."/>
        </authorList>
    </citation>
    <scope>NUCLEOTIDE SEQUENCE [LARGE SCALE GENOMIC DNA]</scope>
    <source>
        <strain evidence="2">TSY1</strain>
    </source>
</reference>
<sequence>MLAALSAWEQQGHEMKRQFQQVIEVNQSLLNRLHQFNERWQEALSKTTTYSAQGLEVKGALATFKQRIEQLLLAEQVDLGELEKMLYAYETRLGEEIARL</sequence>
<gene>
    <name evidence="1" type="ORF">ETSY1_39305</name>
</gene>
<evidence type="ECO:0000313" key="1">
    <source>
        <dbReference type="EMBL" id="ETW93415.1"/>
    </source>
</evidence>
<organism evidence="1 2">
    <name type="scientific">Entotheonella factor</name>
    <dbReference type="NCBI Taxonomy" id="1429438"/>
    <lineage>
        <taxon>Bacteria</taxon>
        <taxon>Pseudomonadati</taxon>
        <taxon>Nitrospinota/Tectimicrobiota group</taxon>
        <taxon>Candidatus Tectimicrobiota</taxon>
        <taxon>Candidatus Entotheonellia</taxon>
        <taxon>Candidatus Entotheonellales</taxon>
        <taxon>Candidatus Entotheonellaceae</taxon>
        <taxon>Candidatus Entotheonella</taxon>
    </lineage>
</organism>
<dbReference type="EMBL" id="AZHW01001241">
    <property type="protein sequence ID" value="ETW93415.1"/>
    <property type="molecule type" value="Genomic_DNA"/>
</dbReference>
<dbReference type="AlphaFoldDB" id="W4L6W0"/>
<proteinExistence type="predicted"/>
<dbReference type="Proteomes" id="UP000019141">
    <property type="component" value="Unassembled WGS sequence"/>
</dbReference>
<accession>W4L6W0</accession>
<name>W4L6W0_ENTF1</name>